<protein>
    <submittedName>
        <fullName evidence="2">Excisionase family DNA-binding protein</fullName>
    </submittedName>
</protein>
<reference evidence="2 3" key="1">
    <citation type="submission" date="2023-12" db="EMBL/GenBank/DDBJ databases">
        <title>Genome sequencing and assembly of bacterial species from a model synthetic community.</title>
        <authorList>
            <person name="Hogle S.L."/>
        </authorList>
    </citation>
    <scope>NUCLEOTIDE SEQUENCE [LARGE SCALE GENOMIC DNA]</scope>
    <source>
        <strain evidence="2 3">HAMBI 2494</strain>
    </source>
</reference>
<keyword evidence="3" id="KW-1185">Reference proteome</keyword>
<accession>A0ABZ0WJA0</accession>
<name>A0ABZ0WJA0_9BURK</name>
<proteinExistence type="predicted"/>
<feature type="domain" description="GAF" evidence="1">
    <location>
        <begin position="214"/>
        <end position="356"/>
    </location>
</feature>
<dbReference type="CDD" id="cd04762">
    <property type="entry name" value="HTH_MerR-trunc"/>
    <property type="match status" value="1"/>
</dbReference>
<evidence type="ECO:0000259" key="1">
    <source>
        <dbReference type="SMART" id="SM00065"/>
    </source>
</evidence>
<dbReference type="SUPFAM" id="SSF46955">
    <property type="entry name" value="Putative DNA-binding domain"/>
    <property type="match status" value="1"/>
</dbReference>
<gene>
    <name evidence="2" type="ORF">U0042_25895</name>
</gene>
<dbReference type="Gene3D" id="3.30.450.40">
    <property type="match status" value="1"/>
</dbReference>
<keyword evidence="2" id="KW-0238">DNA-binding</keyword>
<dbReference type="InterPro" id="IPR009061">
    <property type="entry name" value="DNA-bd_dom_put_sf"/>
</dbReference>
<dbReference type="Proteomes" id="UP001325479">
    <property type="component" value="Chromosome"/>
</dbReference>
<dbReference type="SMART" id="SM00065">
    <property type="entry name" value="GAF"/>
    <property type="match status" value="1"/>
</dbReference>
<dbReference type="InterPro" id="IPR029016">
    <property type="entry name" value="GAF-like_dom_sf"/>
</dbReference>
<dbReference type="NCBIfam" id="TIGR01764">
    <property type="entry name" value="excise"/>
    <property type="match status" value="1"/>
</dbReference>
<dbReference type="Pfam" id="PF01590">
    <property type="entry name" value="GAF"/>
    <property type="match status" value="1"/>
</dbReference>
<sequence length="361" mass="39775">MNESILTTSAAARLLGVSIRTVQTWIEQGIVASWKTPGGHRRVRREDVLALRERLVARESSTSVPVLVIGSEELARKCRAALASLPGVSVTTESDALSGLVAAGRLTPALIVVELGRSDWERLGLVRRLVTSQLLAHSRIAVVSEASADQVRIDLGAERRIQVLAPNFDPEVLTEGLVLPAQNKSAEAQSLYPVPSDEMARLHAVARTLLVDTADEPDYDAIARMTAGLFDVPICLVTLLTPDRQWFKARYGLTVPETPRAWAFCNYTILQKDVFVVEDATADSRFQSNPLVTAEPTIRFYAGAPLYDYEGFALGALCVIDRKPRVPEPSRVQTLQILASLLSDRINLRTRTRQIRWSGRE</sequence>
<dbReference type="GO" id="GO:0003677">
    <property type="term" value="F:DNA binding"/>
    <property type="evidence" value="ECO:0007669"/>
    <property type="project" value="UniProtKB-KW"/>
</dbReference>
<dbReference type="InterPro" id="IPR010093">
    <property type="entry name" value="SinI_DNA-bd"/>
</dbReference>
<dbReference type="PANTHER" id="PTHR43102:SF2">
    <property type="entry name" value="GAF DOMAIN-CONTAINING PROTEIN"/>
    <property type="match status" value="1"/>
</dbReference>
<dbReference type="SUPFAM" id="SSF55781">
    <property type="entry name" value="GAF domain-like"/>
    <property type="match status" value="1"/>
</dbReference>
<evidence type="ECO:0000313" key="2">
    <source>
        <dbReference type="EMBL" id="WQD77442.1"/>
    </source>
</evidence>
<dbReference type="InterPro" id="IPR041657">
    <property type="entry name" value="HTH_17"/>
</dbReference>
<dbReference type="PANTHER" id="PTHR43102">
    <property type="entry name" value="SLR1143 PROTEIN"/>
    <property type="match status" value="1"/>
</dbReference>
<dbReference type="Gene3D" id="1.10.1660.10">
    <property type="match status" value="1"/>
</dbReference>
<dbReference type="EMBL" id="CP139965">
    <property type="protein sequence ID" value="WQD77442.1"/>
    <property type="molecule type" value="Genomic_DNA"/>
</dbReference>
<dbReference type="InterPro" id="IPR003018">
    <property type="entry name" value="GAF"/>
</dbReference>
<dbReference type="Pfam" id="PF12728">
    <property type="entry name" value="HTH_17"/>
    <property type="match status" value="1"/>
</dbReference>
<organism evidence="2 3">
    <name type="scientific">Paraburkholderia kururiensis</name>
    <dbReference type="NCBI Taxonomy" id="984307"/>
    <lineage>
        <taxon>Bacteria</taxon>
        <taxon>Pseudomonadati</taxon>
        <taxon>Pseudomonadota</taxon>
        <taxon>Betaproteobacteria</taxon>
        <taxon>Burkholderiales</taxon>
        <taxon>Burkholderiaceae</taxon>
        <taxon>Paraburkholderia</taxon>
    </lineage>
</organism>
<dbReference type="RefSeq" id="WP_198665392.1">
    <property type="nucleotide sequence ID" value="NZ_CP139965.1"/>
</dbReference>
<evidence type="ECO:0000313" key="3">
    <source>
        <dbReference type="Proteomes" id="UP001325479"/>
    </source>
</evidence>